<name>A0A175W706_9PEZI</name>
<proteinExistence type="predicted"/>
<reference evidence="2 3" key="1">
    <citation type="journal article" date="2016" name="Genome Announc.">
        <title>Genome Sequence of Madurella mycetomatis mm55, Isolated from a Human Mycetoma Case in Sudan.</title>
        <authorList>
            <person name="Smit S."/>
            <person name="Derks M.F."/>
            <person name="Bervoets S."/>
            <person name="Fahal A."/>
            <person name="van Leeuwen W."/>
            <person name="van Belkum A."/>
            <person name="van de Sande W.W."/>
        </authorList>
    </citation>
    <scope>NUCLEOTIDE SEQUENCE [LARGE SCALE GENOMIC DNA]</scope>
    <source>
        <strain evidence="3">mm55</strain>
    </source>
</reference>
<accession>A0A175W706</accession>
<feature type="chain" id="PRO_5008043721" evidence="1">
    <location>
        <begin position="25"/>
        <end position="346"/>
    </location>
</feature>
<evidence type="ECO:0000256" key="1">
    <source>
        <dbReference type="SAM" id="SignalP"/>
    </source>
</evidence>
<keyword evidence="1" id="KW-0732">Signal</keyword>
<dbReference type="VEuPathDB" id="FungiDB:MMYC01_205628"/>
<dbReference type="EMBL" id="LCTW02000093">
    <property type="protein sequence ID" value="KXX79241.1"/>
    <property type="molecule type" value="Genomic_DNA"/>
</dbReference>
<gene>
    <name evidence="2" type="ORF">MMYC01_205628</name>
</gene>
<keyword evidence="3" id="KW-1185">Reference proteome</keyword>
<feature type="signal peptide" evidence="1">
    <location>
        <begin position="1"/>
        <end position="24"/>
    </location>
</feature>
<comment type="caution">
    <text evidence="2">The sequence shown here is derived from an EMBL/GenBank/DDBJ whole genome shotgun (WGS) entry which is preliminary data.</text>
</comment>
<protein>
    <submittedName>
        <fullName evidence="2">Uncharacterized protein</fullName>
    </submittedName>
</protein>
<organism evidence="2 3">
    <name type="scientific">Madurella mycetomatis</name>
    <dbReference type="NCBI Taxonomy" id="100816"/>
    <lineage>
        <taxon>Eukaryota</taxon>
        <taxon>Fungi</taxon>
        <taxon>Dikarya</taxon>
        <taxon>Ascomycota</taxon>
        <taxon>Pezizomycotina</taxon>
        <taxon>Sordariomycetes</taxon>
        <taxon>Sordariomycetidae</taxon>
        <taxon>Sordariales</taxon>
        <taxon>Sordariales incertae sedis</taxon>
        <taxon>Madurella</taxon>
    </lineage>
</organism>
<dbReference type="OrthoDB" id="4590386at2759"/>
<dbReference type="Proteomes" id="UP000078237">
    <property type="component" value="Unassembled WGS sequence"/>
</dbReference>
<sequence>MSQIQFFKLGLGALLLQLPIPVTASPPQTNGIGPRNHVISTTTATTWISPTTVTVNPRDPTVTREAGWTSTAGLPPFTSTITSSCITYEYRYPPEDHLPSTKTETVTARSTLTVTDTNRPLVTHFSFHTPTVTVTTPLGTRVSYHCLSTLVVQYHEWAHLTWTWSVWEHMSIVTGVCLTSSTRSTTIPGVTLPTPERTLQDWEYFSTGSIATKHSVEMVTDTTAHIPGTTTRTICDNPSPTTTTTIVITRQPTTITVYTAHPWECTRSPRALEARQGDTANTPAEVHTVVYTTVTVIDNTVMTLTGTAVVDVNTQTFPRTRIAYTTTTGTGIATYTSWVCSLPTSY</sequence>
<dbReference type="AlphaFoldDB" id="A0A175W706"/>
<evidence type="ECO:0000313" key="3">
    <source>
        <dbReference type="Proteomes" id="UP000078237"/>
    </source>
</evidence>
<evidence type="ECO:0000313" key="2">
    <source>
        <dbReference type="EMBL" id="KXX79241.1"/>
    </source>
</evidence>